<keyword evidence="4" id="KW-1185">Reference proteome</keyword>
<reference evidence="3 4" key="3">
    <citation type="submission" date="2019-11" db="EMBL/GenBank/DDBJ databases">
        <title>A de novo genome assembly of a pear dwarfing rootstock.</title>
        <authorList>
            <person name="Wang F."/>
            <person name="Wang J."/>
            <person name="Li S."/>
            <person name="Zhang Y."/>
            <person name="Fang M."/>
            <person name="Ma L."/>
            <person name="Zhao Y."/>
            <person name="Jiang S."/>
        </authorList>
    </citation>
    <scope>NUCLEOTIDE SEQUENCE [LARGE SCALE GENOMIC DNA]</scope>
    <source>
        <strain evidence="3">S2</strain>
        <tissue evidence="3">Leaf</tissue>
    </source>
</reference>
<dbReference type="EMBL" id="SMOL01000753">
    <property type="protein sequence ID" value="KAB2599838.1"/>
    <property type="molecule type" value="Genomic_DNA"/>
</dbReference>
<dbReference type="Gene3D" id="3.20.20.100">
    <property type="entry name" value="NADP-dependent oxidoreductase domain"/>
    <property type="match status" value="2"/>
</dbReference>
<keyword evidence="1" id="KW-0560">Oxidoreductase</keyword>
<reference evidence="3 4" key="1">
    <citation type="submission" date="2019-09" db="EMBL/GenBank/DDBJ databases">
        <authorList>
            <person name="Ou C."/>
        </authorList>
    </citation>
    <scope>NUCLEOTIDE SEQUENCE [LARGE SCALE GENOMIC DNA]</scope>
    <source>
        <strain evidence="3">S2</strain>
        <tissue evidence="3">Leaf</tissue>
    </source>
</reference>
<dbReference type="Pfam" id="PF00248">
    <property type="entry name" value="Aldo_ket_red"/>
    <property type="match status" value="1"/>
</dbReference>
<dbReference type="InterPro" id="IPR050523">
    <property type="entry name" value="AKR_Detox_Biosynth"/>
</dbReference>
<dbReference type="PANTHER" id="PTHR43364:SF4">
    <property type="entry name" value="NAD(P)-LINKED OXIDOREDUCTASE SUPERFAMILY PROTEIN"/>
    <property type="match status" value="1"/>
</dbReference>
<sequence length="319" mass="36171">MALCSTAFLCNHAAAAASWSPRKSRARSFRRRRSSIIKATVTSDAKQDLNTSLQYRKLDDSNLVISEITLQTMTFSEQNTEIKAHEILYAVENGINAFDTADAYPIPMKEETQGDTDRHIASWLKSQLRDKVFDSKANGYSEGSSYLLDNATVFLKRLGTDYIDLIQIHCLTQYLKYSQNYRYFRQNIRKTKIDLEKANEYRPYLPIKFYRNPLQISILLTLQDLTFGLVEACHPQNYKIGLLAYSSLAGGSTSGKIKLGKKYGLTPVQIALGFVRDRPFVPSSIVGAASRPLPPEVVADIEEIFKRYKEATLWKKKSP</sequence>
<evidence type="ECO:0000313" key="4">
    <source>
        <dbReference type="Proteomes" id="UP000327157"/>
    </source>
</evidence>
<comment type="caution">
    <text evidence="3">The sequence shown here is derived from an EMBL/GenBank/DDBJ whole genome shotgun (WGS) entry which is preliminary data.</text>
</comment>
<name>A0A5N5F9U3_9ROSA</name>
<evidence type="ECO:0000259" key="2">
    <source>
        <dbReference type="Pfam" id="PF00248"/>
    </source>
</evidence>
<evidence type="ECO:0000256" key="1">
    <source>
        <dbReference type="ARBA" id="ARBA00023002"/>
    </source>
</evidence>
<reference evidence="4" key="2">
    <citation type="submission" date="2019-10" db="EMBL/GenBank/DDBJ databases">
        <title>A de novo genome assembly of a pear dwarfing rootstock.</title>
        <authorList>
            <person name="Wang F."/>
            <person name="Wang J."/>
            <person name="Li S."/>
            <person name="Zhang Y."/>
            <person name="Fang M."/>
            <person name="Ma L."/>
            <person name="Zhao Y."/>
            <person name="Jiang S."/>
        </authorList>
    </citation>
    <scope>NUCLEOTIDE SEQUENCE [LARGE SCALE GENOMIC DNA]</scope>
</reference>
<organism evidence="3 4">
    <name type="scientific">Pyrus ussuriensis x Pyrus communis</name>
    <dbReference type="NCBI Taxonomy" id="2448454"/>
    <lineage>
        <taxon>Eukaryota</taxon>
        <taxon>Viridiplantae</taxon>
        <taxon>Streptophyta</taxon>
        <taxon>Embryophyta</taxon>
        <taxon>Tracheophyta</taxon>
        <taxon>Spermatophyta</taxon>
        <taxon>Magnoliopsida</taxon>
        <taxon>eudicotyledons</taxon>
        <taxon>Gunneridae</taxon>
        <taxon>Pentapetalae</taxon>
        <taxon>rosids</taxon>
        <taxon>fabids</taxon>
        <taxon>Rosales</taxon>
        <taxon>Rosaceae</taxon>
        <taxon>Amygdaloideae</taxon>
        <taxon>Maleae</taxon>
        <taxon>Pyrus</taxon>
    </lineage>
</organism>
<accession>A0A5N5F9U3</accession>
<protein>
    <submittedName>
        <fullName evidence="3">Aldo-keto reductase-like</fullName>
    </submittedName>
</protein>
<dbReference type="GO" id="GO:0016491">
    <property type="term" value="F:oxidoreductase activity"/>
    <property type="evidence" value="ECO:0007669"/>
    <property type="project" value="UniProtKB-KW"/>
</dbReference>
<dbReference type="OrthoDB" id="2310150at2759"/>
<dbReference type="PANTHER" id="PTHR43364">
    <property type="entry name" value="NADH-SPECIFIC METHYLGLYOXAL REDUCTASE-RELATED"/>
    <property type="match status" value="1"/>
</dbReference>
<proteinExistence type="predicted"/>
<gene>
    <name evidence="3" type="ORF">D8674_010109</name>
</gene>
<feature type="domain" description="NADP-dependent oxidoreductase" evidence="2">
    <location>
        <begin position="72"/>
        <end position="261"/>
    </location>
</feature>
<dbReference type="SUPFAM" id="SSF51430">
    <property type="entry name" value="NAD(P)-linked oxidoreductase"/>
    <property type="match status" value="1"/>
</dbReference>
<dbReference type="InterPro" id="IPR023210">
    <property type="entry name" value="NADP_OxRdtase_dom"/>
</dbReference>
<dbReference type="Proteomes" id="UP000327157">
    <property type="component" value="Chromosome 13"/>
</dbReference>
<dbReference type="InterPro" id="IPR036812">
    <property type="entry name" value="NAD(P)_OxRdtase_dom_sf"/>
</dbReference>
<dbReference type="AlphaFoldDB" id="A0A5N5F9U3"/>
<evidence type="ECO:0000313" key="3">
    <source>
        <dbReference type="EMBL" id="KAB2599838.1"/>
    </source>
</evidence>